<keyword evidence="2" id="KW-1185">Reference proteome</keyword>
<protein>
    <submittedName>
        <fullName evidence="1">Uncharacterized protein</fullName>
    </submittedName>
</protein>
<name>A0ACB8CSD7_DERSI</name>
<gene>
    <name evidence="1" type="ORF">HPB49_018237</name>
</gene>
<dbReference type="EMBL" id="CM023474">
    <property type="protein sequence ID" value="KAH7949999.1"/>
    <property type="molecule type" value="Genomic_DNA"/>
</dbReference>
<comment type="caution">
    <text evidence="1">The sequence shown here is derived from an EMBL/GenBank/DDBJ whole genome shotgun (WGS) entry which is preliminary data.</text>
</comment>
<sequence length="295" mass="32401">MRVVTGIPRCTPIRTLQEEAQLNTIDELIHQRRQARDLKPSFLQPAADLAAYMGSPTPFHPETNSNLLTTNPSAASEIRSLAHRLPSAATYIEEADMPHSRQVHWRPTRTDASCTDIEVVTSTVVQGRPSISANHVYRLTAPVLSPAPVIIIRTDSTSAIKKIRKVYNAHPVADEIHRMTAQMPGQIRIQWIPRDAISAHIHADAATHTNHARLAMIQGLSPLNQAVLGTMFTWGMTAAGAALVFVLNSTKFHWIGGDLKQLFPPCVLAAVNGSARSMHQLRFPASYGGVRTTRI</sequence>
<accession>A0ACB8CSD7</accession>
<evidence type="ECO:0000313" key="1">
    <source>
        <dbReference type="EMBL" id="KAH7949999.1"/>
    </source>
</evidence>
<proteinExistence type="predicted"/>
<organism evidence="1 2">
    <name type="scientific">Dermacentor silvarum</name>
    <name type="common">Tick</name>
    <dbReference type="NCBI Taxonomy" id="543639"/>
    <lineage>
        <taxon>Eukaryota</taxon>
        <taxon>Metazoa</taxon>
        <taxon>Ecdysozoa</taxon>
        <taxon>Arthropoda</taxon>
        <taxon>Chelicerata</taxon>
        <taxon>Arachnida</taxon>
        <taxon>Acari</taxon>
        <taxon>Parasitiformes</taxon>
        <taxon>Ixodida</taxon>
        <taxon>Ixodoidea</taxon>
        <taxon>Ixodidae</taxon>
        <taxon>Rhipicephalinae</taxon>
        <taxon>Dermacentor</taxon>
    </lineage>
</organism>
<reference evidence="1" key="1">
    <citation type="submission" date="2020-05" db="EMBL/GenBank/DDBJ databases">
        <title>Large-scale comparative analyses of tick genomes elucidate their genetic diversity and vector capacities.</title>
        <authorList>
            <person name="Jia N."/>
            <person name="Wang J."/>
            <person name="Shi W."/>
            <person name="Du L."/>
            <person name="Sun Y."/>
            <person name="Zhan W."/>
            <person name="Jiang J."/>
            <person name="Wang Q."/>
            <person name="Zhang B."/>
            <person name="Ji P."/>
            <person name="Sakyi L.B."/>
            <person name="Cui X."/>
            <person name="Yuan T."/>
            <person name="Jiang B."/>
            <person name="Yang W."/>
            <person name="Lam T.T.-Y."/>
            <person name="Chang Q."/>
            <person name="Ding S."/>
            <person name="Wang X."/>
            <person name="Zhu J."/>
            <person name="Ruan X."/>
            <person name="Zhao L."/>
            <person name="Wei J."/>
            <person name="Que T."/>
            <person name="Du C."/>
            <person name="Cheng J."/>
            <person name="Dai P."/>
            <person name="Han X."/>
            <person name="Huang E."/>
            <person name="Gao Y."/>
            <person name="Liu J."/>
            <person name="Shao H."/>
            <person name="Ye R."/>
            <person name="Li L."/>
            <person name="Wei W."/>
            <person name="Wang X."/>
            <person name="Wang C."/>
            <person name="Yang T."/>
            <person name="Huo Q."/>
            <person name="Li W."/>
            <person name="Guo W."/>
            <person name="Chen H."/>
            <person name="Zhou L."/>
            <person name="Ni X."/>
            <person name="Tian J."/>
            <person name="Zhou Y."/>
            <person name="Sheng Y."/>
            <person name="Liu T."/>
            <person name="Pan Y."/>
            <person name="Xia L."/>
            <person name="Li J."/>
            <person name="Zhao F."/>
            <person name="Cao W."/>
        </authorList>
    </citation>
    <scope>NUCLEOTIDE SEQUENCE</scope>
    <source>
        <strain evidence="1">Dsil-2018</strain>
    </source>
</reference>
<dbReference type="Proteomes" id="UP000821865">
    <property type="component" value="Chromosome 5"/>
</dbReference>
<evidence type="ECO:0000313" key="2">
    <source>
        <dbReference type="Proteomes" id="UP000821865"/>
    </source>
</evidence>